<dbReference type="Gene3D" id="1.20.1250.20">
    <property type="entry name" value="MFS general substrate transporter like domains"/>
    <property type="match status" value="4"/>
</dbReference>
<protein>
    <recommendedName>
        <fullName evidence="21">Lysosomal dipeptide transporter MFSD1</fullName>
    </recommendedName>
    <alternativeName>
        <fullName evidence="22">Major facilitator superfamily domain-containing protein 1</fullName>
    </alternativeName>
</protein>
<keyword evidence="4 25" id="KW-0812">Transmembrane</keyword>
<comment type="catalytic activity">
    <reaction evidence="16">
        <text>L-lysyl-L-lysine(out) = L-lysyl-L-lysine(in)</text>
        <dbReference type="Rhea" id="RHEA:79403"/>
        <dbReference type="ChEBI" id="CHEBI:229956"/>
    </reaction>
</comment>
<evidence type="ECO:0000259" key="26">
    <source>
        <dbReference type="PROSITE" id="PS50850"/>
    </source>
</evidence>
<dbReference type="GO" id="GO:0022857">
    <property type="term" value="F:transmembrane transporter activity"/>
    <property type="evidence" value="ECO:0007669"/>
    <property type="project" value="InterPro"/>
</dbReference>
<feature type="transmembrane region" description="Helical" evidence="25">
    <location>
        <begin position="785"/>
        <end position="804"/>
    </location>
</feature>
<comment type="catalytic activity">
    <reaction evidence="19">
        <text>L-alanyl-L-lysine(out) = L-alanyl-L-lysine(in)</text>
        <dbReference type="Rhea" id="RHEA:79415"/>
        <dbReference type="ChEBI" id="CHEBI:192470"/>
    </reaction>
</comment>
<feature type="transmembrane region" description="Helical" evidence="25">
    <location>
        <begin position="851"/>
        <end position="870"/>
    </location>
</feature>
<keyword evidence="3" id="KW-0813">Transport</keyword>
<comment type="function">
    <text evidence="23">Lysosomal dipeptide uniporter that selectively exports lysine, arginine or histidine-containing dipeptides with a net positive charge from the lysosome lumen into the cytosol. Could play a role in a specific type of protein O-glycosylation indirectly regulating macrophages migration and tissue invasion. Also essential for liver homeostasis.</text>
</comment>
<feature type="transmembrane region" description="Helical" evidence="25">
    <location>
        <begin position="51"/>
        <end position="70"/>
    </location>
</feature>
<comment type="catalytic activity">
    <reaction evidence="15">
        <text>L-arginyl-L-alpha-amino acid(out) = L-arginyl-L-alpha-amino acid(in)</text>
        <dbReference type="Rhea" id="RHEA:79371"/>
        <dbReference type="ChEBI" id="CHEBI:84315"/>
    </reaction>
</comment>
<feature type="transmembrane region" description="Helical" evidence="25">
    <location>
        <begin position="876"/>
        <end position="901"/>
    </location>
</feature>
<evidence type="ECO:0000256" key="18">
    <source>
        <dbReference type="ARBA" id="ARBA00044912"/>
    </source>
</evidence>
<keyword evidence="7" id="KW-0458">Lysosome</keyword>
<feature type="transmembrane region" description="Helical" evidence="25">
    <location>
        <begin position="20"/>
        <end position="39"/>
    </location>
</feature>
<feature type="transmembrane region" description="Helical" evidence="25">
    <location>
        <begin position="234"/>
        <end position="253"/>
    </location>
</feature>
<organism evidence="27 28">
    <name type="scientific">Aphanomyces invadans</name>
    <dbReference type="NCBI Taxonomy" id="157072"/>
    <lineage>
        <taxon>Eukaryota</taxon>
        <taxon>Sar</taxon>
        <taxon>Stramenopiles</taxon>
        <taxon>Oomycota</taxon>
        <taxon>Saprolegniomycetes</taxon>
        <taxon>Saprolegniales</taxon>
        <taxon>Verrucalvaceae</taxon>
        <taxon>Aphanomyces</taxon>
    </lineage>
</organism>
<comment type="caution">
    <text evidence="27">The sequence shown here is derived from an EMBL/GenBank/DDBJ whole genome shotgun (WGS) entry which is preliminary data.</text>
</comment>
<dbReference type="GO" id="GO:0005765">
    <property type="term" value="C:lysosomal membrane"/>
    <property type="evidence" value="ECO:0007669"/>
    <property type="project" value="UniProtKB-SubCell"/>
</dbReference>
<evidence type="ECO:0000256" key="25">
    <source>
        <dbReference type="SAM" id="Phobius"/>
    </source>
</evidence>
<evidence type="ECO:0000256" key="21">
    <source>
        <dbReference type="ARBA" id="ARBA00044985"/>
    </source>
</evidence>
<evidence type="ECO:0000256" key="2">
    <source>
        <dbReference type="ARBA" id="ARBA00008335"/>
    </source>
</evidence>
<evidence type="ECO:0000256" key="17">
    <source>
        <dbReference type="ARBA" id="ARBA00044903"/>
    </source>
</evidence>
<feature type="transmembrane region" description="Helical" evidence="25">
    <location>
        <begin position="325"/>
        <end position="348"/>
    </location>
</feature>
<evidence type="ECO:0000256" key="8">
    <source>
        <dbReference type="ARBA" id="ARBA00044876"/>
    </source>
</evidence>
<feature type="domain" description="Major facilitator superfamily (MFS) profile" evidence="26">
    <location>
        <begin position="1"/>
        <end position="413"/>
    </location>
</feature>
<evidence type="ECO:0000256" key="4">
    <source>
        <dbReference type="ARBA" id="ARBA00022692"/>
    </source>
</evidence>
<evidence type="ECO:0000256" key="5">
    <source>
        <dbReference type="ARBA" id="ARBA00022989"/>
    </source>
</evidence>
<evidence type="ECO:0000256" key="24">
    <source>
        <dbReference type="ARBA" id="ARBA00046376"/>
    </source>
</evidence>
<accession>A0A418AK76</accession>
<dbReference type="PROSITE" id="PS50850">
    <property type="entry name" value="MFS"/>
    <property type="match status" value="1"/>
</dbReference>
<feature type="transmembrane region" description="Helical" evidence="25">
    <location>
        <begin position="908"/>
        <end position="931"/>
    </location>
</feature>
<sequence length="1031" mass="110477">MSSLEPFLLGDAAFPISNTMYGALNSAVSIPNMIIPFLGGRLLDNQGHKSVLYFLLLMCIGQAIFTYAMGARIYWLALAGRVVFGLGEGSVVAGSRAILSYWFDRSELTFAMGIMIATTNVSKMLAKATVAPLSLYFGSYVFGLWYGFVVCVVSSMLALVVVKLSRSLRALRRSIRAQRAGGGDMSALIHPKLGWLTAFCTSGGNHHRDRSKSRKYDPMAALQPVPSSPRDFSIVFWLVVVLHVVFINAFHLFQNISSSYFHQVHGYSVVDAGYVSSLSHTFVLVAPFVGLFIDYVGGRMIVVVVSCLLGVVSYALLVFTSCPPLVSMLLFSLCLAATPTILMASIPLSIDKGRFGLAFGLVEVIDGVGAFLGNVGLGYLRDTSGSYDAVMYLLLGLTSLGLVLSIVLAWVDNLYGGNLSSATVNIPLVAPNTPPGIVSPISTSDSDSIDTIPVIDRARGLAYVASPGLGARIPLQALFHAATVTCAFSFDGGSKHRRTAAIGALWMRTSESTRLLASAAPLPVALARSWEFWQVGSPSFRYFFLVLLSLIPFSGHFVKNQMTSIQQLMLDDATFPITNTMFGALNSAVSAPSMVIPFLGGHMLDVQGHLSAVYFLLVMFAGHGVVTYGLATHTFWLALVGRVVFGIGEGSVVVGARAMVSHWFDTSELTFSMGVLVATTSVSKMLAKATVAPIAIYFGGYIYGLLYGSVMCMLSGAAAVLATQYIHTLTNLSALAQASPGLPPVEEPDKLAWLSKYLQVRPAHHRRTSIGTGVSTLAPLKGFPLMFWVLVIVHVVFINVFHLFQNISSSYLYQVHGYSVVSSGFVSSISHVLVLLSPVVGLWIDCLDGRIHVIVTSAILGVLAYGLLLFTTTPPVISLLLISFCLASTPAVLMACVPLTISKSCFGCAFGIVEVIDAIGSTLSNVLVGYLRDCTGDYTADMHLFFGLAWVLLGVCITLGYLDHRHGHVLSSTAHTTTATDSTTPCQVSLRARHVSLSCDDSDGCVDFARTLYDTSDHEEGDDEASGVVEL</sequence>
<evidence type="ECO:0000256" key="1">
    <source>
        <dbReference type="ARBA" id="ARBA00004155"/>
    </source>
</evidence>
<comment type="catalytic activity">
    <reaction evidence="10">
        <text>L-alpha-aminoacyl-L-arginine(out) = L-alpha-aminoacyl-L-arginine(in)</text>
        <dbReference type="Rhea" id="RHEA:79367"/>
        <dbReference type="ChEBI" id="CHEBI:229968"/>
    </reaction>
</comment>
<feature type="transmembrane region" description="Helical" evidence="25">
    <location>
        <begin position="273"/>
        <end position="293"/>
    </location>
</feature>
<evidence type="ECO:0000256" key="14">
    <source>
        <dbReference type="ARBA" id="ARBA00044898"/>
    </source>
</evidence>
<comment type="subcellular location">
    <subcellularLocation>
        <location evidence="1">Lysosome membrane</location>
        <topology evidence="1">Multi-pass membrane protein</topology>
    </subcellularLocation>
</comment>
<feature type="transmembrane region" description="Helical" evidence="25">
    <location>
        <begin position="300"/>
        <end position="319"/>
    </location>
</feature>
<evidence type="ECO:0000256" key="12">
    <source>
        <dbReference type="ARBA" id="ARBA00044891"/>
    </source>
</evidence>
<evidence type="ECO:0000256" key="9">
    <source>
        <dbReference type="ARBA" id="ARBA00044878"/>
    </source>
</evidence>
<comment type="catalytic activity">
    <reaction evidence="20">
        <text>L-lysyl-glycine(out) = L-lysyl-glycine(in)</text>
        <dbReference type="Rhea" id="RHEA:79407"/>
        <dbReference type="ChEBI" id="CHEBI:191202"/>
    </reaction>
</comment>
<dbReference type="VEuPathDB" id="FungiDB:H310_00627"/>
<evidence type="ECO:0000313" key="27">
    <source>
        <dbReference type="EMBL" id="RHY24660.1"/>
    </source>
</evidence>
<comment type="catalytic activity">
    <reaction evidence="18">
        <text>L-histidyl-L-alpha-amino acid(out) = L-histidyl-L-alpha-amino acid(in)</text>
        <dbReference type="Rhea" id="RHEA:79379"/>
        <dbReference type="ChEBI" id="CHEBI:229964"/>
    </reaction>
</comment>
<comment type="catalytic activity">
    <reaction evidence="12">
        <text>L-lysyl-L-alpha-amino acid(out) = L-lysyl-L-alpha-amino acid(in)</text>
        <dbReference type="Rhea" id="RHEA:79387"/>
        <dbReference type="ChEBI" id="CHEBI:229965"/>
    </reaction>
</comment>
<keyword evidence="6 25" id="KW-0472">Membrane</keyword>
<comment type="catalytic activity">
    <reaction evidence="17">
        <text>L-arginyl-glycine(out) = L-arginyl-glycine(in)</text>
        <dbReference type="Rhea" id="RHEA:79391"/>
        <dbReference type="ChEBI" id="CHEBI:229955"/>
    </reaction>
</comment>
<comment type="subunit">
    <text evidence="24">Homodimer. Interacts with lysosomal protein GLMP (via lumenal domain); the interaction starts while both proteins are still in the endoplasmic reticulum and is required for stabilization of MFSD1 in lysosomes but has no direct effect on its targeting to lysosomes or transporter activity.</text>
</comment>
<comment type="catalytic activity">
    <reaction evidence="11">
        <text>L-alpha-aminoacyl-L-histidine(out) = L-alpha-aminoacyl-L-histidine(in)</text>
        <dbReference type="Rhea" id="RHEA:79375"/>
        <dbReference type="ChEBI" id="CHEBI:229967"/>
    </reaction>
</comment>
<dbReference type="InterPro" id="IPR011701">
    <property type="entry name" value="MFS"/>
</dbReference>
<feature type="transmembrane region" description="Helical" evidence="25">
    <location>
        <begin position="355"/>
        <end position="377"/>
    </location>
</feature>
<dbReference type="InterPro" id="IPR020846">
    <property type="entry name" value="MFS_dom"/>
</dbReference>
<dbReference type="PANTHER" id="PTHR23512">
    <property type="entry name" value="MAJOR FACILITATOR SUPERFAMILY DOMAIN-CONTAINING PROTEIN 1"/>
    <property type="match status" value="1"/>
</dbReference>
<evidence type="ECO:0000313" key="28">
    <source>
        <dbReference type="Proteomes" id="UP000285060"/>
    </source>
</evidence>
<comment type="similarity">
    <text evidence="2">Belongs to the major facilitator superfamily.</text>
</comment>
<dbReference type="InterPro" id="IPR036259">
    <property type="entry name" value="MFS_trans_sf"/>
</dbReference>
<feature type="transmembrane region" description="Helical" evidence="25">
    <location>
        <begin position="824"/>
        <end position="844"/>
    </location>
</feature>
<evidence type="ECO:0000256" key="16">
    <source>
        <dbReference type="ARBA" id="ARBA00044900"/>
    </source>
</evidence>
<keyword evidence="5 25" id="KW-1133">Transmembrane helix</keyword>
<evidence type="ECO:0000256" key="20">
    <source>
        <dbReference type="ARBA" id="ARBA00044924"/>
    </source>
</evidence>
<comment type="catalytic activity">
    <reaction evidence="9">
        <text>L-histidyl-glycine(out) = L-histidyl-glycine(in)</text>
        <dbReference type="Rhea" id="RHEA:79395"/>
        <dbReference type="ChEBI" id="CHEBI:229957"/>
    </reaction>
</comment>
<feature type="transmembrane region" description="Helical" evidence="25">
    <location>
        <begin position="694"/>
        <end position="722"/>
    </location>
</feature>
<evidence type="ECO:0000256" key="22">
    <source>
        <dbReference type="ARBA" id="ARBA00045018"/>
    </source>
</evidence>
<dbReference type="InterPro" id="IPR052187">
    <property type="entry name" value="MFSD1"/>
</dbReference>
<dbReference type="Proteomes" id="UP000285060">
    <property type="component" value="Unassembled WGS sequence"/>
</dbReference>
<dbReference type="AlphaFoldDB" id="A0A418AK76"/>
<comment type="catalytic activity">
    <reaction evidence="8">
        <text>L-lysyl-L-alanine(out) = L-lysyl-L-alanine(in)</text>
        <dbReference type="Rhea" id="RHEA:79399"/>
        <dbReference type="ChEBI" id="CHEBI:229954"/>
    </reaction>
</comment>
<feature type="transmembrane region" description="Helical" evidence="25">
    <location>
        <begin position="612"/>
        <end position="631"/>
    </location>
</feature>
<evidence type="ECO:0000256" key="11">
    <source>
        <dbReference type="ARBA" id="ARBA00044884"/>
    </source>
</evidence>
<feature type="transmembrane region" description="Helical" evidence="25">
    <location>
        <begin position="579"/>
        <end position="600"/>
    </location>
</feature>
<evidence type="ECO:0000256" key="3">
    <source>
        <dbReference type="ARBA" id="ARBA00022448"/>
    </source>
</evidence>
<evidence type="ECO:0000256" key="19">
    <source>
        <dbReference type="ARBA" id="ARBA00044919"/>
    </source>
</evidence>
<keyword evidence="28" id="KW-1185">Reference proteome</keyword>
<feature type="transmembrane region" description="Helical" evidence="25">
    <location>
        <begin position="143"/>
        <end position="164"/>
    </location>
</feature>
<dbReference type="EMBL" id="QUSY01001526">
    <property type="protein sequence ID" value="RHY24660.1"/>
    <property type="molecule type" value="Genomic_DNA"/>
</dbReference>
<proteinExistence type="inferred from homology"/>
<evidence type="ECO:0000256" key="15">
    <source>
        <dbReference type="ARBA" id="ARBA00044899"/>
    </source>
</evidence>
<gene>
    <name evidence="27" type="ORF">DYB32_008745</name>
</gene>
<feature type="transmembrane region" description="Helical" evidence="25">
    <location>
        <begin position="643"/>
        <end position="664"/>
    </location>
</feature>
<dbReference type="Pfam" id="PF07690">
    <property type="entry name" value="MFS_1"/>
    <property type="match status" value="2"/>
</dbReference>
<dbReference type="VEuPathDB" id="FungiDB:H310_00626"/>
<evidence type="ECO:0000256" key="23">
    <source>
        <dbReference type="ARBA" id="ARBA00045709"/>
    </source>
</evidence>
<reference evidence="27 28" key="1">
    <citation type="submission" date="2018-08" db="EMBL/GenBank/DDBJ databases">
        <title>Aphanomyces genome sequencing and annotation.</title>
        <authorList>
            <person name="Minardi D."/>
            <person name="Oidtmann B."/>
            <person name="Van Der Giezen M."/>
            <person name="Studholme D.J."/>
        </authorList>
    </citation>
    <scope>NUCLEOTIDE SEQUENCE [LARGE SCALE GENOMIC DNA]</scope>
    <source>
        <strain evidence="27 28">NJM0002</strain>
    </source>
</reference>
<evidence type="ECO:0000256" key="6">
    <source>
        <dbReference type="ARBA" id="ARBA00023136"/>
    </source>
</evidence>
<feature type="transmembrane region" description="Helical" evidence="25">
    <location>
        <begin position="943"/>
        <end position="962"/>
    </location>
</feature>
<evidence type="ECO:0000256" key="7">
    <source>
        <dbReference type="ARBA" id="ARBA00023228"/>
    </source>
</evidence>
<evidence type="ECO:0000256" key="13">
    <source>
        <dbReference type="ARBA" id="ARBA00044893"/>
    </source>
</evidence>
<comment type="catalytic activity">
    <reaction evidence="13">
        <text>L-alpha-aminoacyl-L-lysine(out) = L-alpha-aminoacyl-L-lysine(in)</text>
        <dbReference type="Rhea" id="RHEA:79383"/>
        <dbReference type="ChEBI" id="CHEBI:229966"/>
    </reaction>
</comment>
<dbReference type="PANTHER" id="PTHR23512:SF3">
    <property type="entry name" value="MAJOR FACILITATOR SUPERFAMILY DOMAIN-CONTAINING PROTEIN 1"/>
    <property type="match status" value="1"/>
</dbReference>
<evidence type="ECO:0000256" key="10">
    <source>
        <dbReference type="ARBA" id="ARBA00044881"/>
    </source>
</evidence>
<name>A0A418AK76_9STRA</name>
<comment type="catalytic activity">
    <reaction evidence="14">
        <text>L-aspartyl-L-lysine(out) = L-aspartyl-L-lysine(in)</text>
        <dbReference type="Rhea" id="RHEA:79411"/>
        <dbReference type="ChEBI" id="CHEBI:229953"/>
    </reaction>
</comment>
<feature type="transmembrane region" description="Helical" evidence="25">
    <location>
        <begin position="389"/>
        <end position="411"/>
    </location>
</feature>
<dbReference type="SUPFAM" id="SSF103473">
    <property type="entry name" value="MFS general substrate transporter"/>
    <property type="match status" value="2"/>
</dbReference>